<dbReference type="EMBL" id="JAGGDJ010000021">
    <property type="protein sequence ID" value="MBO7746712.1"/>
    <property type="molecule type" value="Genomic_DNA"/>
</dbReference>
<evidence type="ECO:0000313" key="2">
    <source>
        <dbReference type="EMBL" id="MBO7746712.1"/>
    </source>
</evidence>
<dbReference type="Proteomes" id="UP000670947">
    <property type="component" value="Unassembled WGS sequence"/>
</dbReference>
<evidence type="ECO:0000313" key="3">
    <source>
        <dbReference type="Proteomes" id="UP000670947"/>
    </source>
</evidence>
<organism evidence="2 3">
    <name type="scientific">Paenibacillus artemisiicola</name>
    <dbReference type="NCBI Taxonomy" id="1172618"/>
    <lineage>
        <taxon>Bacteria</taxon>
        <taxon>Bacillati</taxon>
        <taxon>Bacillota</taxon>
        <taxon>Bacilli</taxon>
        <taxon>Bacillales</taxon>
        <taxon>Paenibacillaceae</taxon>
        <taxon>Paenibacillus</taxon>
    </lineage>
</organism>
<feature type="compositionally biased region" description="Low complexity" evidence="1">
    <location>
        <begin position="15"/>
        <end position="29"/>
    </location>
</feature>
<feature type="non-terminal residue" evidence="2">
    <location>
        <position position="82"/>
    </location>
</feature>
<name>A0ABS3WEL8_9BACL</name>
<protein>
    <submittedName>
        <fullName evidence="2">Uncharacterized protein</fullName>
    </submittedName>
</protein>
<gene>
    <name evidence="2" type="ORF">I8J29_21065</name>
</gene>
<comment type="caution">
    <text evidence="2">The sequence shown here is derived from an EMBL/GenBank/DDBJ whole genome shotgun (WGS) entry which is preliminary data.</text>
</comment>
<sequence>MSTAGTNQGADREQAANAAKPGAKASGAGDKQGAGAAGKQGSSADRRSGGAPARDTGAGDGSRPDAVAAPVPGTAGLRGRFA</sequence>
<feature type="region of interest" description="Disordered" evidence="1">
    <location>
        <begin position="1"/>
        <end position="82"/>
    </location>
</feature>
<evidence type="ECO:0000256" key="1">
    <source>
        <dbReference type="SAM" id="MobiDB-lite"/>
    </source>
</evidence>
<reference evidence="2 3" key="1">
    <citation type="submission" date="2021-03" db="EMBL/GenBank/DDBJ databases">
        <title>Paenibacillus artemisicola MWE-103 whole genome sequence.</title>
        <authorList>
            <person name="Ham Y.J."/>
        </authorList>
    </citation>
    <scope>NUCLEOTIDE SEQUENCE [LARGE SCALE GENOMIC DNA]</scope>
    <source>
        <strain evidence="2 3">MWE-103</strain>
    </source>
</reference>
<proteinExistence type="predicted"/>
<accession>A0ABS3WEL8</accession>
<keyword evidence="3" id="KW-1185">Reference proteome</keyword>